<proteinExistence type="predicted"/>
<dbReference type="EMBL" id="JANBPK010000751">
    <property type="protein sequence ID" value="KAJ2933104.1"/>
    <property type="molecule type" value="Genomic_DNA"/>
</dbReference>
<dbReference type="Proteomes" id="UP001140091">
    <property type="component" value="Unassembled WGS sequence"/>
</dbReference>
<name>A0A9W8JHW1_9AGAR</name>
<gene>
    <name evidence="2" type="ORF">H1R20_g3988</name>
</gene>
<protein>
    <submittedName>
        <fullName evidence="2">Uncharacterized protein</fullName>
    </submittedName>
</protein>
<feature type="transmembrane region" description="Helical" evidence="1">
    <location>
        <begin position="194"/>
        <end position="214"/>
    </location>
</feature>
<evidence type="ECO:0000313" key="3">
    <source>
        <dbReference type="Proteomes" id="UP001140091"/>
    </source>
</evidence>
<keyword evidence="1" id="KW-0812">Transmembrane</keyword>
<keyword evidence="3" id="KW-1185">Reference proteome</keyword>
<keyword evidence="1" id="KW-0472">Membrane</keyword>
<feature type="transmembrane region" description="Helical" evidence="1">
    <location>
        <begin position="163"/>
        <end position="182"/>
    </location>
</feature>
<keyword evidence="1" id="KW-1133">Transmembrane helix</keyword>
<dbReference type="OrthoDB" id="10336099at2759"/>
<feature type="non-terminal residue" evidence="2">
    <location>
        <position position="713"/>
    </location>
</feature>
<sequence>MSSSATVTDSYFWRVLDGLPDNDLVLDMVLGIILSVSTVILAATSYRMMRLVLLQKACEAGPSSSISAPTASVKGSGRRPSLYVMASFVMFFLFLAATIIYWTKAFLSMKETLCLLRHLPFDRDIARVALQHDSEETRLLVSGCRTTLWKGRIINDLDNALCLAFAILAQLFLFIADGLLVYRCYQVFVNVRLVYIPVIVIYAVYFGVSMLQLYPPMKATSEVVNLKSGPFYAVWLATSITINIVVTAAITTQILLELIDSIIDESQDDEQNLRALSLVDRRWYKRTRKHLFRSIGLHDPTTKFPGQKQREQDAEAPCHRLLEILESRPLLRRSIKEFSIVSKTDSQTGLCGWSQPCPTVINILPLLPAVRSFILVDCSYFLRLANLHPALRHAVFNFMSRPSVTAIWLRDIADVDILPIIQKSHLKTLYLGNVHFGTEFDPPLPPSVHHEAASGQDSSSQSSELISATGPAFLQILDIWGSGDVFKNILQLTNNPDTRISLTRLRELRMGVLFFDEAMEESWNTFLDTCAEHVEKYVVYDGGHLRTPDLPEDVDPFPRSVFAFTRFPQLKDLKVVIPTRYFQWFDEHNVTPILLEALEQLSQSSRSSSSCFLETLKIEFTLYNSMCEWVGEPVSLSDIVIRFSQDGTLWKGLDRVLGNSESGSLSALEDVTITLDLASSDPPVEEEVWERAKGAILDRMPSIGDRINLRALF</sequence>
<reference evidence="2" key="1">
    <citation type="submission" date="2022-06" db="EMBL/GenBank/DDBJ databases">
        <title>Genome Sequence of Candolleomyces eurysporus.</title>
        <authorList>
            <person name="Buettner E."/>
        </authorList>
    </citation>
    <scope>NUCLEOTIDE SEQUENCE</scope>
    <source>
        <strain evidence="2">VTCC 930004</strain>
    </source>
</reference>
<evidence type="ECO:0000256" key="1">
    <source>
        <dbReference type="SAM" id="Phobius"/>
    </source>
</evidence>
<feature type="transmembrane region" description="Helical" evidence="1">
    <location>
        <begin position="24"/>
        <end position="46"/>
    </location>
</feature>
<organism evidence="2 3">
    <name type="scientific">Candolleomyces eurysporus</name>
    <dbReference type="NCBI Taxonomy" id="2828524"/>
    <lineage>
        <taxon>Eukaryota</taxon>
        <taxon>Fungi</taxon>
        <taxon>Dikarya</taxon>
        <taxon>Basidiomycota</taxon>
        <taxon>Agaricomycotina</taxon>
        <taxon>Agaricomycetes</taxon>
        <taxon>Agaricomycetidae</taxon>
        <taxon>Agaricales</taxon>
        <taxon>Agaricineae</taxon>
        <taxon>Psathyrellaceae</taxon>
        <taxon>Candolleomyces</taxon>
    </lineage>
</organism>
<feature type="transmembrane region" description="Helical" evidence="1">
    <location>
        <begin position="82"/>
        <end position="103"/>
    </location>
</feature>
<accession>A0A9W8JHW1</accession>
<comment type="caution">
    <text evidence="2">The sequence shown here is derived from an EMBL/GenBank/DDBJ whole genome shotgun (WGS) entry which is preliminary data.</text>
</comment>
<dbReference type="AlphaFoldDB" id="A0A9W8JHW1"/>
<evidence type="ECO:0000313" key="2">
    <source>
        <dbReference type="EMBL" id="KAJ2933104.1"/>
    </source>
</evidence>